<dbReference type="PROSITE" id="PS51186">
    <property type="entry name" value="GNAT"/>
    <property type="match status" value="1"/>
</dbReference>
<evidence type="ECO:0000313" key="3">
    <source>
        <dbReference type="Proteomes" id="UP001183414"/>
    </source>
</evidence>
<dbReference type="Gene3D" id="3.40.630.30">
    <property type="match status" value="1"/>
</dbReference>
<dbReference type="EC" id="2.3.1.82" evidence="2"/>
<name>A0ABU2NS50_9ACTN</name>
<dbReference type="PANTHER" id="PTHR43441:SF11">
    <property type="entry name" value="RIBOSOMAL-PROTEIN-SERINE ACETYLTRANSFERASE"/>
    <property type="match status" value="1"/>
</dbReference>
<evidence type="ECO:0000313" key="2">
    <source>
        <dbReference type="EMBL" id="MDT0379814.1"/>
    </source>
</evidence>
<feature type="domain" description="N-acetyltransferase" evidence="1">
    <location>
        <begin position="12"/>
        <end position="158"/>
    </location>
</feature>
<sequence>MEPDWELRGDRIVLRPVMADDTPTLHRIVREPEVAAWWGTPEGFDDMLAVVLDGEVIGAVQYEEEDDPDYRHAGIDLFLSARHHGRGLGAETVRTLARWLIDARGHHRLTIDPAAANTTAVRSYTRVGFRPVGVLRAYERDPLTGDWRDGLLMDLLADELV</sequence>
<dbReference type="GO" id="GO:0047663">
    <property type="term" value="F:aminoglycoside 6'-N-acetyltransferase activity"/>
    <property type="evidence" value="ECO:0007669"/>
    <property type="project" value="UniProtKB-EC"/>
</dbReference>
<dbReference type="InterPro" id="IPR051908">
    <property type="entry name" value="Ribosomal_N-acetyltransferase"/>
</dbReference>
<dbReference type="EMBL" id="JAVREQ010000010">
    <property type="protein sequence ID" value="MDT0379814.1"/>
    <property type="molecule type" value="Genomic_DNA"/>
</dbReference>
<gene>
    <name evidence="2" type="primary">aac(6')</name>
    <name evidence="2" type="ORF">RM572_13700</name>
</gene>
<reference evidence="3" key="1">
    <citation type="submission" date="2023-07" db="EMBL/GenBank/DDBJ databases">
        <title>30 novel species of actinomycetes from the DSMZ collection.</title>
        <authorList>
            <person name="Nouioui I."/>
        </authorList>
    </citation>
    <scope>NUCLEOTIDE SEQUENCE [LARGE SCALE GENOMIC DNA]</scope>
    <source>
        <strain evidence="3">DSM 42041</strain>
    </source>
</reference>
<dbReference type="CDD" id="cd04301">
    <property type="entry name" value="NAT_SF"/>
    <property type="match status" value="1"/>
</dbReference>
<keyword evidence="2" id="KW-0012">Acyltransferase</keyword>
<dbReference type="Pfam" id="PF00583">
    <property type="entry name" value="Acetyltransf_1"/>
    <property type="match status" value="1"/>
</dbReference>
<accession>A0ABU2NS50</accession>
<dbReference type="SUPFAM" id="SSF55729">
    <property type="entry name" value="Acyl-CoA N-acyltransferases (Nat)"/>
    <property type="match status" value="1"/>
</dbReference>
<comment type="caution">
    <text evidence="2">The sequence shown here is derived from an EMBL/GenBank/DDBJ whole genome shotgun (WGS) entry which is preliminary data.</text>
</comment>
<dbReference type="NCBIfam" id="NF000225">
    <property type="entry name" value="AAC_6p_Strep"/>
    <property type="match status" value="1"/>
</dbReference>
<dbReference type="InterPro" id="IPR000182">
    <property type="entry name" value="GNAT_dom"/>
</dbReference>
<proteinExistence type="predicted"/>
<dbReference type="RefSeq" id="WP_311673599.1">
    <property type="nucleotide sequence ID" value="NZ_JAVREQ010000010.1"/>
</dbReference>
<dbReference type="Proteomes" id="UP001183414">
    <property type="component" value="Unassembled WGS sequence"/>
</dbReference>
<keyword evidence="2" id="KW-0808">Transferase</keyword>
<dbReference type="InterPro" id="IPR016181">
    <property type="entry name" value="Acyl_CoA_acyltransferase"/>
</dbReference>
<dbReference type="PANTHER" id="PTHR43441">
    <property type="entry name" value="RIBOSOMAL-PROTEIN-SERINE ACETYLTRANSFERASE"/>
    <property type="match status" value="1"/>
</dbReference>
<keyword evidence="3" id="KW-1185">Reference proteome</keyword>
<protein>
    <submittedName>
        <fullName evidence="2">Aminoglycoside 6'-N-acetyltransferase</fullName>
        <ecNumber evidence="2">2.3.1.82</ecNumber>
    </submittedName>
</protein>
<organism evidence="2 3">
    <name type="scientific">Streptomyces hazeniae</name>
    <dbReference type="NCBI Taxonomy" id="3075538"/>
    <lineage>
        <taxon>Bacteria</taxon>
        <taxon>Bacillati</taxon>
        <taxon>Actinomycetota</taxon>
        <taxon>Actinomycetes</taxon>
        <taxon>Kitasatosporales</taxon>
        <taxon>Streptomycetaceae</taxon>
        <taxon>Streptomyces</taxon>
    </lineage>
</organism>
<evidence type="ECO:0000259" key="1">
    <source>
        <dbReference type="PROSITE" id="PS51186"/>
    </source>
</evidence>